<accession>A0A401TE36</accession>
<reference evidence="2 3" key="1">
    <citation type="journal article" date="2018" name="Nat. Ecol. Evol.">
        <title>Shark genomes provide insights into elasmobranch evolution and the origin of vertebrates.</title>
        <authorList>
            <person name="Hara Y"/>
            <person name="Yamaguchi K"/>
            <person name="Onimaru K"/>
            <person name="Kadota M"/>
            <person name="Koyanagi M"/>
            <person name="Keeley SD"/>
            <person name="Tatsumi K"/>
            <person name="Tanaka K"/>
            <person name="Motone F"/>
            <person name="Kageyama Y"/>
            <person name="Nozu R"/>
            <person name="Adachi N"/>
            <person name="Nishimura O"/>
            <person name="Nakagawa R"/>
            <person name="Tanegashima C"/>
            <person name="Kiyatake I"/>
            <person name="Matsumoto R"/>
            <person name="Murakumo K"/>
            <person name="Nishida K"/>
            <person name="Terakita A"/>
            <person name="Kuratani S"/>
            <person name="Sato K"/>
            <person name="Hyodo S Kuraku.S."/>
        </authorList>
    </citation>
    <scope>NUCLEOTIDE SEQUENCE [LARGE SCALE GENOMIC DNA]</scope>
</reference>
<comment type="caution">
    <text evidence="2">The sequence shown here is derived from an EMBL/GenBank/DDBJ whole genome shotgun (WGS) entry which is preliminary data.</text>
</comment>
<keyword evidence="3" id="KW-1185">Reference proteome</keyword>
<evidence type="ECO:0000259" key="1">
    <source>
        <dbReference type="PROSITE" id="PS50835"/>
    </source>
</evidence>
<feature type="domain" description="Ig-like" evidence="1">
    <location>
        <begin position="1"/>
        <end position="59"/>
    </location>
</feature>
<proteinExistence type="predicted"/>
<evidence type="ECO:0000313" key="2">
    <source>
        <dbReference type="EMBL" id="GCC40910.1"/>
    </source>
</evidence>
<gene>
    <name evidence="2" type="ORF">chiPu_0024575</name>
</gene>
<dbReference type="InterPro" id="IPR013098">
    <property type="entry name" value="Ig_I-set"/>
</dbReference>
<dbReference type="AlphaFoldDB" id="A0A401TE36"/>
<dbReference type="InterPro" id="IPR013783">
    <property type="entry name" value="Ig-like_fold"/>
</dbReference>
<name>A0A401TE36_CHIPU</name>
<dbReference type="Gene3D" id="2.60.40.10">
    <property type="entry name" value="Immunoglobulins"/>
    <property type="match status" value="1"/>
</dbReference>
<dbReference type="InterPro" id="IPR007110">
    <property type="entry name" value="Ig-like_dom"/>
</dbReference>
<dbReference type="Pfam" id="PF07679">
    <property type="entry name" value="I-set"/>
    <property type="match status" value="1"/>
</dbReference>
<dbReference type="CDD" id="cd00096">
    <property type="entry name" value="Ig"/>
    <property type="match status" value="1"/>
</dbReference>
<protein>
    <recommendedName>
        <fullName evidence="1">Ig-like domain-containing protein</fullName>
    </recommendedName>
</protein>
<dbReference type="InterPro" id="IPR036179">
    <property type="entry name" value="Ig-like_dom_sf"/>
</dbReference>
<organism evidence="2 3">
    <name type="scientific">Chiloscyllium punctatum</name>
    <name type="common">Brownbanded bambooshark</name>
    <name type="synonym">Hemiscyllium punctatum</name>
    <dbReference type="NCBI Taxonomy" id="137246"/>
    <lineage>
        <taxon>Eukaryota</taxon>
        <taxon>Metazoa</taxon>
        <taxon>Chordata</taxon>
        <taxon>Craniata</taxon>
        <taxon>Vertebrata</taxon>
        <taxon>Chondrichthyes</taxon>
        <taxon>Elasmobranchii</taxon>
        <taxon>Galeomorphii</taxon>
        <taxon>Galeoidea</taxon>
        <taxon>Orectolobiformes</taxon>
        <taxon>Hemiscylliidae</taxon>
        <taxon>Chiloscyllium</taxon>
    </lineage>
</organism>
<dbReference type="Proteomes" id="UP000287033">
    <property type="component" value="Unassembled WGS sequence"/>
</dbReference>
<dbReference type="SUPFAM" id="SSF48726">
    <property type="entry name" value="Immunoglobulin"/>
    <property type="match status" value="1"/>
</dbReference>
<evidence type="ECO:0000313" key="3">
    <source>
        <dbReference type="Proteomes" id="UP000287033"/>
    </source>
</evidence>
<sequence>MPQFVWYHDNTPLRNDSASYYVSADGGELVIHSFQRDEVGRYHCAAINKGANHTIFNVTSDYIEFTLRSNIDTQIEHRQTTEKGHSLHLVCANQKL</sequence>
<dbReference type="EMBL" id="BEZZ01042083">
    <property type="protein sequence ID" value="GCC40910.1"/>
    <property type="molecule type" value="Genomic_DNA"/>
</dbReference>
<dbReference type="PROSITE" id="PS50835">
    <property type="entry name" value="IG_LIKE"/>
    <property type="match status" value="1"/>
</dbReference>